<proteinExistence type="predicted"/>
<dbReference type="PRINTS" id="PR00420">
    <property type="entry name" value="RNGMNOXGNASE"/>
</dbReference>
<dbReference type="GO" id="GO:0071949">
    <property type="term" value="F:FAD binding"/>
    <property type="evidence" value="ECO:0007669"/>
    <property type="project" value="InterPro"/>
</dbReference>
<keyword evidence="2" id="KW-0274">FAD</keyword>
<evidence type="ECO:0000313" key="6">
    <source>
        <dbReference type="EMBL" id="KAF2770534.1"/>
    </source>
</evidence>
<accession>A0A6G1LEE2</accession>
<evidence type="ECO:0000259" key="5">
    <source>
        <dbReference type="Pfam" id="PF01494"/>
    </source>
</evidence>
<keyword evidence="7" id="KW-1185">Reference proteome</keyword>
<dbReference type="AlphaFoldDB" id="A0A6G1LEE2"/>
<evidence type="ECO:0000256" key="3">
    <source>
        <dbReference type="ARBA" id="ARBA00023002"/>
    </source>
</evidence>
<evidence type="ECO:0000313" key="7">
    <source>
        <dbReference type="Proteomes" id="UP000799436"/>
    </source>
</evidence>
<dbReference type="Gene3D" id="3.50.50.60">
    <property type="entry name" value="FAD/NAD(P)-binding domain"/>
    <property type="match status" value="1"/>
</dbReference>
<dbReference type="InterPro" id="IPR002938">
    <property type="entry name" value="FAD-bd"/>
</dbReference>
<evidence type="ECO:0000256" key="4">
    <source>
        <dbReference type="ARBA" id="ARBA00023033"/>
    </source>
</evidence>
<keyword evidence="4" id="KW-0503">Monooxygenase</keyword>
<gene>
    <name evidence="6" type="ORF">EJ03DRAFT_310485</name>
</gene>
<organism evidence="6 7">
    <name type="scientific">Teratosphaeria nubilosa</name>
    <dbReference type="NCBI Taxonomy" id="161662"/>
    <lineage>
        <taxon>Eukaryota</taxon>
        <taxon>Fungi</taxon>
        <taxon>Dikarya</taxon>
        <taxon>Ascomycota</taxon>
        <taxon>Pezizomycotina</taxon>
        <taxon>Dothideomycetes</taxon>
        <taxon>Dothideomycetidae</taxon>
        <taxon>Mycosphaerellales</taxon>
        <taxon>Teratosphaeriaceae</taxon>
        <taxon>Teratosphaeria</taxon>
    </lineage>
</organism>
<protein>
    <submittedName>
        <fullName evidence="6">FAD/NAD(P)-binding domain-containing protein</fullName>
    </submittedName>
</protein>
<dbReference type="SUPFAM" id="SSF51905">
    <property type="entry name" value="FAD/NAD(P)-binding domain"/>
    <property type="match status" value="1"/>
</dbReference>
<evidence type="ECO:0000256" key="1">
    <source>
        <dbReference type="ARBA" id="ARBA00022630"/>
    </source>
</evidence>
<dbReference type="Proteomes" id="UP000799436">
    <property type="component" value="Unassembled WGS sequence"/>
</dbReference>
<dbReference type="GO" id="GO:0004497">
    <property type="term" value="F:monooxygenase activity"/>
    <property type="evidence" value="ECO:0007669"/>
    <property type="project" value="UniProtKB-KW"/>
</dbReference>
<dbReference type="Pfam" id="PF01494">
    <property type="entry name" value="FAD_binding_3"/>
    <property type="match status" value="1"/>
</dbReference>
<dbReference type="PANTHER" id="PTHR46972:SF1">
    <property type="entry name" value="FAD DEPENDENT OXIDOREDUCTASE DOMAIN-CONTAINING PROTEIN"/>
    <property type="match status" value="1"/>
</dbReference>
<dbReference type="EMBL" id="ML995825">
    <property type="protein sequence ID" value="KAF2770534.1"/>
    <property type="molecule type" value="Genomic_DNA"/>
</dbReference>
<name>A0A6G1LEE2_9PEZI</name>
<keyword evidence="1" id="KW-0285">Flavoprotein</keyword>
<dbReference type="OrthoDB" id="655030at2759"/>
<sequence length="397" mass="43652">MPTPPIAILGAGPSGLTLARLLEVCEIDYTVFERDISPSATRAGGTLDLHTTAGLKALHEAGLLNEFKKYARYDAQSFIFADSQGRTLKKHDVNPGGTFLEGKQTERPEIDRLDLRNILLASIPATRIKWGVKVASVWREPHGAMSVRSVDGTVESGFKLVVGADGAWSKARRLITPAKPVYYGYYYITTNISPKNPFNAQAMELARTGNYMAFGNGKLVTAQPLRDGTVTVNVGINLPETWQFDNASLLANADDTREWLLREHFSDWSPTITGLLKHSDSDFHPWPMYSMPAETVPWTHVPGVTLIGDAAHLTYCSLSNGEGVNLAMHDSIELVNAIQGHGLDSLDAAVIEYEQAMFPRAAEHIADGPNLWRMLTASDAPREVLKLFEPRENVARL</sequence>
<dbReference type="InterPro" id="IPR036188">
    <property type="entry name" value="FAD/NAD-bd_sf"/>
</dbReference>
<keyword evidence="3" id="KW-0560">Oxidoreductase</keyword>
<evidence type="ECO:0000256" key="2">
    <source>
        <dbReference type="ARBA" id="ARBA00022827"/>
    </source>
</evidence>
<dbReference type="PANTHER" id="PTHR46972">
    <property type="entry name" value="MONOOXYGENASE ASQM-RELATED"/>
    <property type="match status" value="1"/>
</dbReference>
<feature type="domain" description="FAD-binding" evidence="5">
    <location>
        <begin position="6"/>
        <end position="337"/>
    </location>
</feature>
<reference evidence="6" key="1">
    <citation type="journal article" date="2020" name="Stud. Mycol.">
        <title>101 Dothideomycetes genomes: a test case for predicting lifestyles and emergence of pathogens.</title>
        <authorList>
            <person name="Haridas S."/>
            <person name="Albert R."/>
            <person name="Binder M."/>
            <person name="Bloem J."/>
            <person name="Labutti K."/>
            <person name="Salamov A."/>
            <person name="Andreopoulos B."/>
            <person name="Baker S."/>
            <person name="Barry K."/>
            <person name="Bills G."/>
            <person name="Bluhm B."/>
            <person name="Cannon C."/>
            <person name="Castanera R."/>
            <person name="Culley D."/>
            <person name="Daum C."/>
            <person name="Ezra D."/>
            <person name="Gonzalez J."/>
            <person name="Henrissat B."/>
            <person name="Kuo A."/>
            <person name="Liang C."/>
            <person name="Lipzen A."/>
            <person name="Lutzoni F."/>
            <person name="Magnuson J."/>
            <person name="Mondo S."/>
            <person name="Nolan M."/>
            <person name="Ohm R."/>
            <person name="Pangilinan J."/>
            <person name="Park H.-J."/>
            <person name="Ramirez L."/>
            <person name="Alfaro M."/>
            <person name="Sun H."/>
            <person name="Tritt A."/>
            <person name="Yoshinaga Y."/>
            <person name="Zwiers L.-H."/>
            <person name="Turgeon B."/>
            <person name="Goodwin S."/>
            <person name="Spatafora J."/>
            <person name="Crous P."/>
            <person name="Grigoriev I."/>
        </authorList>
    </citation>
    <scope>NUCLEOTIDE SEQUENCE</scope>
    <source>
        <strain evidence="6">CBS 116005</strain>
    </source>
</reference>